<evidence type="ECO:0000259" key="4">
    <source>
        <dbReference type="Pfam" id="PF25390"/>
    </source>
</evidence>
<dbReference type="InterPro" id="IPR026444">
    <property type="entry name" value="Secre_tail"/>
</dbReference>
<dbReference type="Proteomes" id="UP000541857">
    <property type="component" value="Unassembled WGS sequence"/>
</dbReference>
<dbReference type="InterPro" id="IPR000408">
    <property type="entry name" value="Reg_chr_condens"/>
</dbReference>
<name>A0A7W2M5N6_9FLAO</name>
<accession>A0A7W2M5N6</accession>
<dbReference type="RefSeq" id="WP_182205467.1">
    <property type="nucleotide sequence ID" value="NZ_JACGLT010000007.1"/>
</dbReference>
<dbReference type="Gene3D" id="2.130.10.30">
    <property type="entry name" value="Regulator of chromosome condensation 1/beta-lactamase-inhibitor protein II"/>
    <property type="match status" value="2"/>
</dbReference>
<dbReference type="Pfam" id="PF18962">
    <property type="entry name" value="Por_Secre_tail"/>
    <property type="match status" value="1"/>
</dbReference>
<dbReference type="NCBIfam" id="TIGR04183">
    <property type="entry name" value="Por_Secre_tail"/>
    <property type="match status" value="1"/>
</dbReference>
<protein>
    <submittedName>
        <fullName evidence="5">T9SS type A sorting domain-containing protein</fullName>
    </submittedName>
</protein>
<evidence type="ECO:0000259" key="3">
    <source>
        <dbReference type="Pfam" id="PF18962"/>
    </source>
</evidence>
<dbReference type="Pfam" id="PF13540">
    <property type="entry name" value="RCC1_2"/>
    <property type="match status" value="1"/>
</dbReference>
<dbReference type="AlphaFoldDB" id="A0A7W2M5N6"/>
<dbReference type="InterPro" id="IPR058923">
    <property type="entry name" value="RCC1-like_dom"/>
</dbReference>
<evidence type="ECO:0000256" key="2">
    <source>
        <dbReference type="ARBA" id="ARBA00022737"/>
    </source>
</evidence>
<sequence length="462" mass="50266">MKKQVHIIVLIFSILLLVSENIFSQCWHSVSVGNRHTMALTPEGSLWAWGINSYGLGDGSVHSNIPKQIGTDTDYKLISTEEYSYLAIKTDGSLWGWGYNWFGQLGDGTNTNIEFPTRIGTDTDWDWVSSGHRHSVGMKTDGSLWAWGSNVKGELGNGGSENSHLPIQVVSQNDATKWKKAFAGWIITIAIKTDGTLWAWGDNSGGQLGDGTTTTKRVPTKIGTDTDWEAIATGYQHVIAIKTDGTLWAWGVNNFGQLGDGTNLQRLTPTQIGTDTDWKTVDAGLHHTLATKTDGTLWAWGLNGAGSVGDNTIINRNVPVQIGTDQDWESVSAGNLQSKALKTDGNIWAWGFNNNGQVGNGTNTASVRAPVLTNCGVLSLDDREQSVYSIYPNPVSNILIINKPIGGNYQLNVINQLGQIVLRQNKNISSTSLDVSALSKGLYFLNINSENKGEQIIKFIKN</sequence>
<organism evidence="5 6">
    <name type="scientific">Gelidibacter maritimus</name>
    <dbReference type="NCBI Taxonomy" id="2761487"/>
    <lineage>
        <taxon>Bacteria</taxon>
        <taxon>Pseudomonadati</taxon>
        <taxon>Bacteroidota</taxon>
        <taxon>Flavobacteriia</taxon>
        <taxon>Flavobacteriales</taxon>
        <taxon>Flavobacteriaceae</taxon>
        <taxon>Gelidibacter</taxon>
    </lineage>
</organism>
<dbReference type="InterPro" id="IPR051625">
    <property type="entry name" value="Signaling_Regulatory_Domain"/>
</dbReference>
<feature type="domain" description="Secretion system C-terminal sorting" evidence="3">
    <location>
        <begin position="390"/>
        <end position="454"/>
    </location>
</feature>
<dbReference type="PROSITE" id="PS00626">
    <property type="entry name" value="RCC1_2"/>
    <property type="match status" value="1"/>
</dbReference>
<proteinExistence type="predicted"/>
<gene>
    <name evidence="5" type="ORF">H3Z82_10550</name>
</gene>
<dbReference type="PRINTS" id="PR00633">
    <property type="entry name" value="RCCNDNSATION"/>
</dbReference>
<dbReference type="PANTHER" id="PTHR22872">
    <property type="entry name" value="BTK-BINDING PROTEIN-RELATED"/>
    <property type="match status" value="1"/>
</dbReference>
<reference evidence="5 6" key="1">
    <citation type="submission" date="2020-07" db="EMBL/GenBank/DDBJ databases">
        <title>Bacterium isolated from marine sediment.</title>
        <authorList>
            <person name="Shang D."/>
        </authorList>
    </citation>
    <scope>NUCLEOTIDE SEQUENCE [LARGE SCALE GENOMIC DNA]</scope>
    <source>
        <strain evidence="5 6">F6074</strain>
    </source>
</reference>
<evidence type="ECO:0000256" key="1">
    <source>
        <dbReference type="ARBA" id="ARBA00022729"/>
    </source>
</evidence>
<dbReference type="EMBL" id="JACGLT010000007">
    <property type="protein sequence ID" value="MBA6153166.1"/>
    <property type="molecule type" value="Genomic_DNA"/>
</dbReference>
<keyword evidence="6" id="KW-1185">Reference proteome</keyword>
<dbReference type="SUPFAM" id="SSF50985">
    <property type="entry name" value="RCC1/BLIP-II"/>
    <property type="match status" value="1"/>
</dbReference>
<comment type="caution">
    <text evidence="5">The sequence shown here is derived from an EMBL/GenBank/DDBJ whole genome shotgun (WGS) entry which is preliminary data.</text>
</comment>
<keyword evidence="2" id="KW-0677">Repeat</keyword>
<dbReference type="Pfam" id="PF25390">
    <property type="entry name" value="WD40_RLD"/>
    <property type="match status" value="1"/>
</dbReference>
<evidence type="ECO:0000313" key="5">
    <source>
        <dbReference type="EMBL" id="MBA6153166.1"/>
    </source>
</evidence>
<feature type="domain" description="RCC1-like" evidence="4">
    <location>
        <begin position="128"/>
        <end position="374"/>
    </location>
</feature>
<evidence type="ECO:0000313" key="6">
    <source>
        <dbReference type="Proteomes" id="UP000541857"/>
    </source>
</evidence>
<keyword evidence="1" id="KW-0732">Signal</keyword>
<dbReference type="InterPro" id="IPR009091">
    <property type="entry name" value="RCC1/BLIP-II"/>
</dbReference>
<dbReference type="PROSITE" id="PS50012">
    <property type="entry name" value="RCC1_3"/>
    <property type="match status" value="5"/>
</dbReference>